<feature type="transmembrane region" description="Helical" evidence="1">
    <location>
        <begin position="15"/>
        <end position="37"/>
    </location>
</feature>
<dbReference type="EMBL" id="KN835179">
    <property type="protein sequence ID" value="KIK45031.1"/>
    <property type="molecule type" value="Genomic_DNA"/>
</dbReference>
<feature type="transmembrane region" description="Helical" evidence="1">
    <location>
        <begin position="49"/>
        <end position="70"/>
    </location>
</feature>
<name>A0A0D0ATM2_9AGAM</name>
<evidence type="ECO:0000256" key="1">
    <source>
        <dbReference type="SAM" id="Phobius"/>
    </source>
</evidence>
<keyword evidence="1" id="KW-0812">Transmembrane</keyword>
<keyword evidence="1" id="KW-0472">Membrane</keyword>
<evidence type="ECO:0000313" key="3">
    <source>
        <dbReference type="Proteomes" id="UP000054485"/>
    </source>
</evidence>
<keyword evidence="1" id="KW-1133">Transmembrane helix</keyword>
<dbReference type="HOGENOM" id="CLU_057751_2_0_1"/>
<keyword evidence="3" id="KW-1185">Reference proteome</keyword>
<dbReference type="OrthoDB" id="2670173at2759"/>
<evidence type="ECO:0000313" key="2">
    <source>
        <dbReference type="EMBL" id="KIK45031.1"/>
    </source>
</evidence>
<dbReference type="InParanoid" id="A0A0D0ATM2"/>
<gene>
    <name evidence="2" type="ORF">CY34DRAFT_801997</name>
</gene>
<dbReference type="AlphaFoldDB" id="A0A0D0ATM2"/>
<sequence length="163" mass="18545">MSFLIQYHECHSCEIINSALWCVIFVVNGMLGVIMITRLFAMYQQSRKLLIFLVVVLVAITIACGLIAAIQTRQLLSENLILPGNQCVMGGYVPLTAETWLLNTAWEVLTLCLALWSAVKQFRELRQPWTRWTAGGCFTVLIKSHVLYFARLAHILNGDIFRR</sequence>
<dbReference type="Proteomes" id="UP000054485">
    <property type="component" value="Unassembled WGS sequence"/>
</dbReference>
<protein>
    <submittedName>
        <fullName evidence="2">Uncharacterized protein</fullName>
    </submittedName>
</protein>
<organism evidence="2 3">
    <name type="scientific">Suillus luteus UH-Slu-Lm8-n1</name>
    <dbReference type="NCBI Taxonomy" id="930992"/>
    <lineage>
        <taxon>Eukaryota</taxon>
        <taxon>Fungi</taxon>
        <taxon>Dikarya</taxon>
        <taxon>Basidiomycota</taxon>
        <taxon>Agaricomycotina</taxon>
        <taxon>Agaricomycetes</taxon>
        <taxon>Agaricomycetidae</taxon>
        <taxon>Boletales</taxon>
        <taxon>Suillineae</taxon>
        <taxon>Suillaceae</taxon>
        <taxon>Suillus</taxon>
    </lineage>
</organism>
<proteinExistence type="predicted"/>
<reference evidence="2 3" key="1">
    <citation type="submission" date="2014-04" db="EMBL/GenBank/DDBJ databases">
        <authorList>
            <consortium name="DOE Joint Genome Institute"/>
            <person name="Kuo A."/>
            <person name="Ruytinx J."/>
            <person name="Rineau F."/>
            <person name="Colpaert J."/>
            <person name="Kohler A."/>
            <person name="Nagy L.G."/>
            <person name="Floudas D."/>
            <person name="Copeland A."/>
            <person name="Barry K.W."/>
            <person name="Cichocki N."/>
            <person name="Veneault-Fourrey C."/>
            <person name="LaButti K."/>
            <person name="Lindquist E.A."/>
            <person name="Lipzen A."/>
            <person name="Lundell T."/>
            <person name="Morin E."/>
            <person name="Murat C."/>
            <person name="Sun H."/>
            <person name="Tunlid A."/>
            <person name="Henrissat B."/>
            <person name="Grigoriev I.V."/>
            <person name="Hibbett D.S."/>
            <person name="Martin F."/>
            <person name="Nordberg H.P."/>
            <person name="Cantor M.N."/>
            <person name="Hua S.X."/>
        </authorList>
    </citation>
    <scope>NUCLEOTIDE SEQUENCE [LARGE SCALE GENOMIC DNA]</scope>
    <source>
        <strain evidence="2 3">UH-Slu-Lm8-n1</strain>
    </source>
</reference>
<accession>A0A0D0ATM2</accession>
<reference evidence="3" key="2">
    <citation type="submission" date="2015-01" db="EMBL/GenBank/DDBJ databases">
        <title>Evolutionary Origins and Diversification of the Mycorrhizal Mutualists.</title>
        <authorList>
            <consortium name="DOE Joint Genome Institute"/>
            <consortium name="Mycorrhizal Genomics Consortium"/>
            <person name="Kohler A."/>
            <person name="Kuo A."/>
            <person name="Nagy L.G."/>
            <person name="Floudas D."/>
            <person name="Copeland A."/>
            <person name="Barry K.W."/>
            <person name="Cichocki N."/>
            <person name="Veneault-Fourrey C."/>
            <person name="LaButti K."/>
            <person name="Lindquist E.A."/>
            <person name="Lipzen A."/>
            <person name="Lundell T."/>
            <person name="Morin E."/>
            <person name="Murat C."/>
            <person name="Riley R."/>
            <person name="Ohm R."/>
            <person name="Sun H."/>
            <person name="Tunlid A."/>
            <person name="Henrissat B."/>
            <person name="Grigoriev I.V."/>
            <person name="Hibbett D.S."/>
            <person name="Martin F."/>
        </authorList>
    </citation>
    <scope>NUCLEOTIDE SEQUENCE [LARGE SCALE GENOMIC DNA]</scope>
    <source>
        <strain evidence="3">UH-Slu-Lm8-n1</strain>
    </source>
</reference>